<dbReference type="InterPro" id="IPR011334">
    <property type="entry name" value="UDP-acyl_GlcNac_deAcase_C"/>
</dbReference>
<dbReference type="InterPro" id="IPR020568">
    <property type="entry name" value="Ribosomal_Su5_D2-typ_SF"/>
</dbReference>
<comment type="function">
    <text evidence="1">Catalyzes the hydrolysis of UDP-3-O-myristoyl-N-acetylglucosamine to form UDP-3-O-myristoylglucosamine and acetate, the committed step in lipid A biosynthesis.</text>
</comment>
<organism evidence="2 3">
    <name type="scientific">Francisella salina</name>
    <dbReference type="NCBI Taxonomy" id="573569"/>
    <lineage>
        <taxon>Bacteria</taxon>
        <taxon>Pseudomonadati</taxon>
        <taxon>Pseudomonadota</taxon>
        <taxon>Gammaproteobacteria</taxon>
        <taxon>Thiotrichales</taxon>
        <taxon>Francisellaceae</taxon>
        <taxon>Francisella</taxon>
    </lineage>
</organism>
<dbReference type="InterPro" id="IPR004463">
    <property type="entry name" value="UDP-acyl_GlcNac_deAcase"/>
</dbReference>
<evidence type="ECO:0000256" key="1">
    <source>
        <dbReference type="ARBA" id="ARBA00002923"/>
    </source>
</evidence>
<dbReference type="SUPFAM" id="SSF54211">
    <property type="entry name" value="Ribosomal protein S5 domain 2-like"/>
    <property type="match status" value="1"/>
</dbReference>
<sequence>MDLVGDLMLCGTRHISGHFETFSTSHAMNAKLLEKIFADQSNFEWQDET</sequence>
<reference evidence="2" key="1">
    <citation type="submission" date="2011-05" db="EMBL/GenBank/DDBJ databases">
        <authorList>
            <person name="Kuske C.R."/>
            <person name="Challacombe J.F."/>
            <person name="Siddaramappa S."/>
            <person name="Petersen J.M."/>
            <person name="Bruce D.C."/>
        </authorList>
    </citation>
    <scope>NUCLEOTIDE SEQUENCE</scope>
    <source>
        <strain evidence="2">TX077308</strain>
    </source>
</reference>
<evidence type="ECO:0000313" key="2">
    <source>
        <dbReference type="EMBL" id="AEI35682.1"/>
    </source>
</evidence>
<keyword evidence="3" id="KW-1185">Reference proteome</keyword>
<evidence type="ECO:0000313" key="3">
    <source>
        <dbReference type="Proteomes" id="UP000000490"/>
    </source>
</evidence>
<proteinExistence type="predicted"/>
<dbReference type="EMBL" id="CP002872">
    <property type="protein sequence ID" value="AEI35682.1"/>
    <property type="molecule type" value="Genomic_DNA"/>
</dbReference>
<dbReference type="Gene3D" id="3.30.1700.10">
    <property type="entry name" value="lpxc deacetylase, domain 2"/>
    <property type="match status" value="1"/>
</dbReference>
<dbReference type="Proteomes" id="UP000000490">
    <property type="component" value="Chromosome"/>
</dbReference>
<gene>
    <name evidence="2" type="ordered locus">F7308_0755</name>
</gene>
<accession>A0ABN3ZKT4</accession>
<name>A0ABN3ZKT4_FRAST</name>
<protein>
    <submittedName>
        <fullName evidence="2">UDP-3-O-[3-hydroxymyristoyl] N-acetylglucosamine deacetylase</fullName>
    </submittedName>
</protein>
<dbReference type="Pfam" id="PF03331">
    <property type="entry name" value="LpxC"/>
    <property type="match status" value="1"/>
</dbReference>